<keyword evidence="3" id="KW-1185">Reference proteome</keyword>
<sequence length="124" mass="14127">MSLPAKTIYYFGFYIGVLGLTLLLGPGLLAELLGFQAESYIWLRMIGMFMLFLAFYYYQTARQNITGFFYLTVYTRASIPVFMIVFYILGMVKPIFIALSLVDFCCAMLTWSALRRTGSKSPVS</sequence>
<proteinExistence type="predicted"/>
<feature type="transmembrane region" description="Helical" evidence="1">
    <location>
        <begin position="95"/>
        <end position="114"/>
    </location>
</feature>
<feature type="transmembrane region" description="Helical" evidence="1">
    <location>
        <begin position="67"/>
        <end position="89"/>
    </location>
</feature>
<accession>A0ABU9DRH5</accession>
<feature type="transmembrane region" description="Helical" evidence="1">
    <location>
        <begin position="7"/>
        <end position="29"/>
    </location>
</feature>
<dbReference type="EMBL" id="JBBPCC010000016">
    <property type="protein sequence ID" value="MEK8130680.1"/>
    <property type="molecule type" value="Genomic_DNA"/>
</dbReference>
<evidence type="ECO:0000313" key="3">
    <source>
        <dbReference type="Proteomes" id="UP001469365"/>
    </source>
</evidence>
<gene>
    <name evidence="2" type="ORF">WMW72_22490</name>
</gene>
<dbReference type="RefSeq" id="WP_341417821.1">
    <property type="nucleotide sequence ID" value="NZ_JBBPCC010000016.1"/>
</dbReference>
<name>A0ABU9DRH5_9BACL</name>
<keyword evidence="1" id="KW-0812">Transmembrane</keyword>
<keyword evidence="1" id="KW-1133">Transmembrane helix</keyword>
<organism evidence="2 3">
    <name type="scientific">Paenibacillus filicis</name>
    <dbReference type="NCBI Taxonomy" id="669464"/>
    <lineage>
        <taxon>Bacteria</taxon>
        <taxon>Bacillati</taxon>
        <taxon>Bacillota</taxon>
        <taxon>Bacilli</taxon>
        <taxon>Bacillales</taxon>
        <taxon>Paenibacillaceae</taxon>
        <taxon>Paenibacillus</taxon>
    </lineage>
</organism>
<evidence type="ECO:0000313" key="2">
    <source>
        <dbReference type="EMBL" id="MEK8130680.1"/>
    </source>
</evidence>
<dbReference type="Proteomes" id="UP001469365">
    <property type="component" value="Unassembled WGS sequence"/>
</dbReference>
<feature type="transmembrane region" description="Helical" evidence="1">
    <location>
        <begin position="41"/>
        <end position="58"/>
    </location>
</feature>
<evidence type="ECO:0008006" key="4">
    <source>
        <dbReference type="Google" id="ProtNLM"/>
    </source>
</evidence>
<reference evidence="2 3" key="1">
    <citation type="submission" date="2024-04" db="EMBL/GenBank/DDBJ databases">
        <title>draft genome sequnece of Paenibacillus filicis.</title>
        <authorList>
            <person name="Kim D.-U."/>
        </authorList>
    </citation>
    <scope>NUCLEOTIDE SEQUENCE [LARGE SCALE GENOMIC DNA]</scope>
    <source>
        <strain evidence="2 3">KACC14197</strain>
    </source>
</reference>
<protein>
    <recommendedName>
        <fullName evidence="4">EamA domain-containing protein</fullName>
    </recommendedName>
</protein>
<evidence type="ECO:0000256" key="1">
    <source>
        <dbReference type="SAM" id="Phobius"/>
    </source>
</evidence>
<keyword evidence="1" id="KW-0472">Membrane</keyword>
<comment type="caution">
    <text evidence="2">The sequence shown here is derived from an EMBL/GenBank/DDBJ whole genome shotgun (WGS) entry which is preliminary data.</text>
</comment>